<keyword evidence="5" id="KW-0119">Carbohydrate metabolism</keyword>
<dbReference type="GO" id="GO:0000272">
    <property type="term" value="P:polysaccharide catabolic process"/>
    <property type="evidence" value="ECO:0007669"/>
    <property type="project" value="UniProtKB-KW"/>
</dbReference>
<evidence type="ECO:0000313" key="12">
    <source>
        <dbReference type="Proteomes" id="UP000799437"/>
    </source>
</evidence>
<keyword evidence="12" id="KW-1185">Reference proteome</keyword>
<name>A0A6A6VYI7_9PEZI</name>
<evidence type="ECO:0000256" key="1">
    <source>
        <dbReference type="ARBA" id="ARBA00001863"/>
    </source>
</evidence>
<protein>
    <recommendedName>
        <fullName evidence="3">glucan 1,4-alpha-glucosidase</fullName>
        <ecNumber evidence="3">3.2.1.3</ecNumber>
    </recommendedName>
    <alternativeName>
        <fullName evidence="9">1,4-alpha-D-glucan glucohydrolase</fullName>
    </alternativeName>
    <alternativeName>
        <fullName evidence="8">Glucan 1,4-alpha-glucosidase</fullName>
    </alternativeName>
</protein>
<evidence type="ECO:0000256" key="2">
    <source>
        <dbReference type="ARBA" id="ARBA00006188"/>
    </source>
</evidence>
<dbReference type="AlphaFoldDB" id="A0A6A6VYI7"/>
<evidence type="ECO:0000259" key="10">
    <source>
        <dbReference type="Pfam" id="PF00723"/>
    </source>
</evidence>
<dbReference type="InterPro" id="IPR011613">
    <property type="entry name" value="GH15-like"/>
</dbReference>
<dbReference type="PANTHER" id="PTHR31616:SF9">
    <property type="entry name" value="GLUCOAMYLASE, INTRACELLULAR SPORULATION-SPECIFIC"/>
    <property type="match status" value="1"/>
</dbReference>
<dbReference type="InterPro" id="IPR012341">
    <property type="entry name" value="6hp_glycosidase-like_sf"/>
</dbReference>
<organism evidence="11 12">
    <name type="scientific">Pseudovirgaria hyperparasitica</name>
    <dbReference type="NCBI Taxonomy" id="470096"/>
    <lineage>
        <taxon>Eukaryota</taxon>
        <taxon>Fungi</taxon>
        <taxon>Dikarya</taxon>
        <taxon>Ascomycota</taxon>
        <taxon>Pezizomycotina</taxon>
        <taxon>Dothideomycetes</taxon>
        <taxon>Dothideomycetes incertae sedis</taxon>
        <taxon>Acrospermales</taxon>
        <taxon>Acrospermaceae</taxon>
        <taxon>Pseudovirgaria</taxon>
    </lineage>
</organism>
<dbReference type="OrthoDB" id="6123450at2759"/>
<dbReference type="Proteomes" id="UP000799437">
    <property type="component" value="Unassembled WGS sequence"/>
</dbReference>
<dbReference type="GO" id="GO:0004339">
    <property type="term" value="F:glucan 1,4-alpha-glucosidase activity"/>
    <property type="evidence" value="ECO:0007669"/>
    <property type="project" value="UniProtKB-EC"/>
</dbReference>
<dbReference type="InterPro" id="IPR008928">
    <property type="entry name" value="6-hairpin_glycosidase_sf"/>
</dbReference>
<proteinExistence type="inferred from homology"/>
<dbReference type="GO" id="GO:0000324">
    <property type="term" value="C:fungal-type vacuole"/>
    <property type="evidence" value="ECO:0007669"/>
    <property type="project" value="TreeGrafter"/>
</dbReference>
<dbReference type="EMBL" id="ML996580">
    <property type="protein sequence ID" value="KAF2754367.1"/>
    <property type="molecule type" value="Genomic_DNA"/>
</dbReference>
<dbReference type="SUPFAM" id="SSF48208">
    <property type="entry name" value="Six-hairpin glycosidases"/>
    <property type="match status" value="1"/>
</dbReference>
<evidence type="ECO:0000256" key="6">
    <source>
        <dbReference type="ARBA" id="ARBA00023295"/>
    </source>
</evidence>
<reference evidence="11" key="1">
    <citation type="journal article" date="2020" name="Stud. Mycol.">
        <title>101 Dothideomycetes genomes: a test case for predicting lifestyles and emergence of pathogens.</title>
        <authorList>
            <person name="Haridas S."/>
            <person name="Albert R."/>
            <person name="Binder M."/>
            <person name="Bloem J."/>
            <person name="Labutti K."/>
            <person name="Salamov A."/>
            <person name="Andreopoulos B."/>
            <person name="Baker S."/>
            <person name="Barry K."/>
            <person name="Bills G."/>
            <person name="Bluhm B."/>
            <person name="Cannon C."/>
            <person name="Castanera R."/>
            <person name="Culley D."/>
            <person name="Daum C."/>
            <person name="Ezra D."/>
            <person name="Gonzalez J."/>
            <person name="Henrissat B."/>
            <person name="Kuo A."/>
            <person name="Liang C."/>
            <person name="Lipzen A."/>
            <person name="Lutzoni F."/>
            <person name="Magnuson J."/>
            <person name="Mondo S."/>
            <person name="Nolan M."/>
            <person name="Ohm R."/>
            <person name="Pangilinan J."/>
            <person name="Park H.-J."/>
            <person name="Ramirez L."/>
            <person name="Alfaro M."/>
            <person name="Sun H."/>
            <person name="Tritt A."/>
            <person name="Yoshinaga Y."/>
            <person name="Zwiers L.-H."/>
            <person name="Turgeon B."/>
            <person name="Goodwin S."/>
            <person name="Spatafora J."/>
            <person name="Crous P."/>
            <person name="Grigoriev I."/>
        </authorList>
    </citation>
    <scope>NUCLEOTIDE SEQUENCE</scope>
    <source>
        <strain evidence="11">CBS 121739</strain>
    </source>
</reference>
<dbReference type="InterPro" id="IPR000165">
    <property type="entry name" value="Glucoamylase"/>
</dbReference>
<dbReference type="PANTHER" id="PTHR31616">
    <property type="entry name" value="TREHALASE"/>
    <property type="match status" value="1"/>
</dbReference>
<keyword evidence="7" id="KW-0624">Polysaccharide degradation</keyword>
<keyword evidence="4" id="KW-0378">Hydrolase</keyword>
<dbReference type="Gene3D" id="1.50.10.10">
    <property type="match status" value="1"/>
</dbReference>
<evidence type="ECO:0000256" key="4">
    <source>
        <dbReference type="ARBA" id="ARBA00022801"/>
    </source>
</evidence>
<gene>
    <name evidence="11" type="ORF">EJ05DRAFT_443389</name>
</gene>
<comment type="similarity">
    <text evidence="2">Belongs to the glycosyl hydrolase 15 family.</text>
</comment>
<accession>A0A6A6VYI7</accession>
<sequence length="519" mass="57936">MLLTAIVIAYVVLYAFAFQLNPPWNLLEKYGKTAQQAISISTDVPLDHWLEEQEHIAIDKLLANVAPKGHEAQNAAWGTVIASPSRDHPNYFFQWIRDASITMSTLVDMYAKSPSADLSLIISAFVTLQYKIQHIDNPSGGFDDLAGLGEPKFLVNGSPFNRNWGRPQRDGPALRALALMAFLRAYNATHPDAWTEPDRHRLSILYDPSMPPNSLIKADLEYVSRYWSIDGFDVWEEVYGLHFFTAMVQLRALREGVGIAIAFGDFGAAKWYDKQARKLSAFLHEFWSEERNHLIAIKNTARSGLDCALLLGSLHGESEIDMPWKSPYPPHSDEVLLSLLALTHDQAIRHPINEPHRVPISGFAAAGLGRYPEDIYDGYGTTPNGGNPWFLCTSSAAEVMFRTASHLLSQHNLPVTALGLPFWSGLLSNTSSIPDLKAGIVYNSSSEVFKTAMERLKSIGDDFLYILRTHANADGSLSEQFDRVTGFERGAHDLTWSYGAFLQAYWARKRLVAALIPEK</sequence>
<comment type="catalytic activity">
    <reaction evidence="1">
        <text>Hydrolysis of terminal (1-&gt;4)-linked alpha-D-glucose residues successively from non-reducing ends of the chains with release of beta-D-glucose.</text>
        <dbReference type="EC" id="3.2.1.3"/>
    </reaction>
</comment>
<feature type="domain" description="GH15-like" evidence="10">
    <location>
        <begin position="57"/>
        <end position="505"/>
    </location>
</feature>
<dbReference type="PRINTS" id="PR00736">
    <property type="entry name" value="GLHYDRLASE15"/>
</dbReference>
<dbReference type="EC" id="3.2.1.3" evidence="3"/>
<evidence type="ECO:0000313" key="11">
    <source>
        <dbReference type="EMBL" id="KAF2754367.1"/>
    </source>
</evidence>
<evidence type="ECO:0000256" key="8">
    <source>
        <dbReference type="ARBA" id="ARBA00033442"/>
    </source>
</evidence>
<evidence type="ECO:0000256" key="5">
    <source>
        <dbReference type="ARBA" id="ARBA00023277"/>
    </source>
</evidence>
<dbReference type="GeneID" id="54483137"/>
<evidence type="ECO:0000256" key="9">
    <source>
        <dbReference type="ARBA" id="ARBA00033473"/>
    </source>
</evidence>
<dbReference type="Pfam" id="PF00723">
    <property type="entry name" value="Glyco_hydro_15"/>
    <property type="match status" value="1"/>
</dbReference>
<dbReference type="RefSeq" id="XP_033596818.1">
    <property type="nucleotide sequence ID" value="XM_033742083.1"/>
</dbReference>
<keyword evidence="6" id="KW-0326">Glycosidase</keyword>
<evidence type="ECO:0000256" key="3">
    <source>
        <dbReference type="ARBA" id="ARBA00012593"/>
    </source>
</evidence>
<evidence type="ECO:0000256" key="7">
    <source>
        <dbReference type="ARBA" id="ARBA00023326"/>
    </source>
</evidence>